<dbReference type="Proteomes" id="UP000272503">
    <property type="component" value="Unassembled WGS sequence"/>
</dbReference>
<dbReference type="RefSeq" id="WP_121648490.1">
    <property type="nucleotide sequence ID" value="NZ_RCUX01000006.1"/>
</dbReference>
<dbReference type="OrthoDB" id="9802264at2"/>
<sequence length="374" mass="39055">MTTSSPVLPGIVGTPVHFEAVSLRFGSTLALDEFSLVIAPGEFVALLGPSGSGKTTALRALAGLEAATAGRILVDGGDITGVPTNKRDLGMVFQSYSLFPHLTALENAEYGLRSRRQPKAARREAAQAGLDLVGLGDLADRYPHELSGGQQQRVALARALVTRPKVLLLDESLSALDAKVRVQLREEIRQLQLRLGITTIFVTHDQEEALSVADRVAVMRDGRIEQVGTPEDLYLRPASAFVAEFVGVTNRIPAENLGDGTVRVLGSVLPVAEVPATEVPAAEVPAADATAGGLVAYVRPENLRLVVGAGAGSTAGSGVSATVVESSFLGSFRHTLVTLPDGSLLRIQHAATEALAIGTEVLVEAVAVTRVVAA</sequence>
<name>A0A3L7A5D5_9MICO</name>
<dbReference type="InterPro" id="IPR013611">
    <property type="entry name" value="Transp-assoc_OB_typ2"/>
</dbReference>
<dbReference type="Gene3D" id="3.40.50.300">
    <property type="entry name" value="P-loop containing nucleotide triphosphate hydrolases"/>
    <property type="match status" value="1"/>
</dbReference>
<dbReference type="SUPFAM" id="SSF52540">
    <property type="entry name" value="P-loop containing nucleoside triphosphate hydrolases"/>
    <property type="match status" value="1"/>
</dbReference>
<dbReference type="PANTHER" id="PTHR42781">
    <property type="entry name" value="SPERMIDINE/PUTRESCINE IMPORT ATP-BINDING PROTEIN POTA"/>
    <property type="match status" value="1"/>
</dbReference>
<evidence type="ECO:0000256" key="3">
    <source>
        <dbReference type="ARBA" id="ARBA00022840"/>
    </source>
</evidence>
<keyword evidence="1" id="KW-0813">Transport</keyword>
<keyword evidence="3 6" id="KW-0067">ATP-binding</keyword>
<dbReference type="EMBL" id="RCUX01000006">
    <property type="protein sequence ID" value="RLP75519.1"/>
    <property type="molecule type" value="Genomic_DNA"/>
</dbReference>
<dbReference type="Gene3D" id="2.40.50.100">
    <property type="match status" value="1"/>
</dbReference>
<comment type="caution">
    <text evidence="6">The sequence shown here is derived from an EMBL/GenBank/DDBJ whole genome shotgun (WGS) entry which is preliminary data.</text>
</comment>
<evidence type="ECO:0000313" key="6">
    <source>
        <dbReference type="EMBL" id="RLP75519.1"/>
    </source>
</evidence>
<dbReference type="GO" id="GO:0005524">
    <property type="term" value="F:ATP binding"/>
    <property type="evidence" value="ECO:0007669"/>
    <property type="project" value="UniProtKB-KW"/>
</dbReference>
<dbReference type="Pfam" id="PF00005">
    <property type="entry name" value="ABC_tran"/>
    <property type="match status" value="1"/>
</dbReference>
<evidence type="ECO:0000256" key="2">
    <source>
        <dbReference type="ARBA" id="ARBA00022741"/>
    </source>
</evidence>
<dbReference type="PROSITE" id="PS00211">
    <property type="entry name" value="ABC_TRANSPORTER_1"/>
    <property type="match status" value="1"/>
</dbReference>
<keyword evidence="2" id="KW-0547">Nucleotide-binding</keyword>
<dbReference type="GO" id="GO:0015418">
    <property type="term" value="F:ABC-type quaternary ammonium compound transporting activity"/>
    <property type="evidence" value="ECO:0007669"/>
    <property type="project" value="UniProtKB-EC"/>
</dbReference>
<dbReference type="SUPFAM" id="SSF50331">
    <property type="entry name" value="MOP-like"/>
    <property type="match status" value="1"/>
</dbReference>
<reference evidence="6 7" key="1">
    <citation type="submission" date="2018-10" db="EMBL/GenBank/DDBJ databases">
        <authorList>
            <person name="Li J."/>
        </authorList>
    </citation>
    <scope>NUCLEOTIDE SEQUENCE [LARGE SCALE GENOMIC DNA]</scope>
    <source>
        <strain evidence="6 7">IF 016277</strain>
    </source>
</reference>
<dbReference type="FunFam" id="3.40.50.300:FF:000425">
    <property type="entry name" value="Probable ABC transporter, ATP-binding subunit"/>
    <property type="match status" value="1"/>
</dbReference>
<dbReference type="InterPro" id="IPR050093">
    <property type="entry name" value="ABC_SmlMolc_Importer"/>
</dbReference>
<proteinExistence type="predicted"/>
<evidence type="ECO:0000256" key="1">
    <source>
        <dbReference type="ARBA" id="ARBA00022448"/>
    </source>
</evidence>
<dbReference type="PROSITE" id="PS50893">
    <property type="entry name" value="ABC_TRANSPORTER_2"/>
    <property type="match status" value="1"/>
</dbReference>
<dbReference type="PANTHER" id="PTHR42781:SF4">
    <property type="entry name" value="SPERMIDINE_PUTRESCINE IMPORT ATP-BINDING PROTEIN POTA"/>
    <property type="match status" value="1"/>
</dbReference>
<dbReference type="InterPro" id="IPR017871">
    <property type="entry name" value="ABC_transporter-like_CS"/>
</dbReference>
<dbReference type="GO" id="GO:0016887">
    <property type="term" value="F:ATP hydrolysis activity"/>
    <property type="evidence" value="ECO:0007669"/>
    <property type="project" value="InterPro"/>
</dbReference>
<gene>
    <name evidence="6" type="ORF">D9V32_08530</name>
</gene>
<accession>A0A3L7A5D5</accession>
<dbReference type="InterPro" id="IPR008995">
    <property type="entry name" value="Mo/tungstate-bd_C_term_dom"/>
</dbReference>
<keyword evidence="7" id="KW-1185">Reference proteome</keyword>
<dbReference type="SMART" id="SM00382">
    <property type="entry name" value="AAA"/>
    <property type="match status" value="1"/>
</dbReference>
<dbReference type="InterPro" id="IPR027417">
    <property type="entry name" value="P-loop_NTPase"/>
</dbReference>
<dbReference type="InterPro" id="IPR003439">
    <property type="entry name" value="ABC_transporter-like_ATP-bd"/>
</dbReference>
<dbReference type="EC" id="7.6.2.9" evidence="4"/>
<dbReference type="GO" id="GO:0043190">
    <property type="term" value="C:ATP-binding cassette (ABC) transporter complex"/>
    <property type="evidence" value="ECO:0007669"/>
    <property type="project" value="InterPro"/>
</dbReference>
<evidence type="ECO:0000313" key="7">
    <source>
        <dbReference type="Proteomes" id="UP000272503"/>
    </source>
</evidence>
<organism evidence="6 7">
    <name type="scientific">Mycetocola tolaasinivorans</name>
    <dbReference type="NCBI Taxonomy" id="76635"/>
    <lineage>
        <taxon>Bacteria</taxon>
        <taxon>Bacillati</taxon>
        <taxon>Actinomycetota</taxon>
        <taxon>Actinomycetes</taxon>
        <taxon>Micrococcales</taxon>
        <taxon>Microbacteriaceae</taxon>
        <taxon>Mycetocola</taxon>
    </lineage>
</organism>
<dbReference type="Pfam" id="PF08402">
    <property type="entry name" value="TOBE_2"/>
    <property type="match status" value="1"/>
</dbReference>
<evidence type="ECO:0000259" key="5">
    <source>
        <dbReference type="PROSITE" id="PS50893"/>
    </source>
</evidence>
<dbReference type="InterPro" id="IPR003593">
    <property type="entry name" value="AAA+_ATPase"/>
</dbReference>
<dbReference type="AlphaFoldDB" id="A0A3L7A5D5"/>
<evidence type="ECO:0000256" key="4">
    <source>
        <dbReference type="ARBA" id="ARBA00066388"/>
    </source>
</evidence>
<feature type="domain" description="ABC transporter" evidence="5">
    <location>
        <begin position="16"/>
        <end position="246"/>
    </location>
</feature>
<protein>
    <recommendedName>
        <fullName evidence="4">ABC-type quaternary amine transporter</fullName>
        <ecNumber evidence="4">7.6.2.9</ecNumber>
    </recommendedName>
</protein>